<dbReference type="InterPro" id="IPR046300">
    <property type="entry name" value="DUF6415"/>
</dbReference>
<organism evidence="1 2">
    <name type="scientific">Streptomyces lydicus</name>
    <dbReference type="NCBI Taxonomy" id="47763"/>
    <lineage>
        <taxon>Bacteria</taxon>
        <taxon>Bacillati</taxon>
        <taxon>Actinomycetota</taxon>
        <taxon>Actinomycetes</taxon>
        <taxon>Kitasatosporales</taxon>
        <taxon>Streptomycetaceae</taxon>
        <taxon>Streptomyces</taxon>
    </lineage>
</organism>
<dbReference type="RefSeq" id="WP_127152479.1">
    <property type="nucleotide sequence ID" value="NZ_CP029042.1"/>
</dbReference>
<gene>
    <name evidence="1" type="ORF">DDE74_23390</name>
</gene>
<accession>A0A3Q9KBH4</accession>
<dbReference type="Pfam" id="PF19979">
    <property type="entry name" value="DUF6415"/>
    <property type="match status" value="1"/>
</dbReference>
<sequence length="126" mass="13793">MTTHQRASACEATATDLNGQDLDLNTVRYAISRARGQSSAPLNHEALTELEAELCNYIDRLLPAAKEAVAELWHGGTAWHQQISRLDGIERQVGQGLGAGVLSAHVQVQQLAKDCQWLINHQGQQQ</sequence>
<name>A0A3Q9KBH4_9ACTN</name>
<dbReference type="EMBL" id="CP029042">
    <property type="protein sequence ID" value="AZS73498.1"/>
    <property type="molecule type" value="Genomic_DNA"/>
</dbReference>
<protein>
    <submittedName>
        <fullName evidence="1">Uncharacterized protein</fullName>
    </submittedName>
</protein>
<evidence type="ECO:0000313" key="1">
    <source>
        <dbReference type="EMBL" id="AZS73498.1"/>
    </source>
</evidence>
<evidence type="ECO:0000313" key="2">
    <source>
        <dbReference type="Proteomes" id="UP000275579"/>
    </source>
</evidence>
<reference evidence="1 2" key="1">
    <citation type="submission" date="2018-04" db="EMBL/GenBank/DDBJ databases">
        <title>Complete genome sequences of Streptomyces lydicus strain WYEC and characterization of antagonistic properties of biological control agents.</title>
        <authorList>
            <person name="Mariita R.M."/>
            <person name="Sello J.K."/>
        </authorList>
    </citation>
    <scope>NUCLEOTIDE SEQUENCE [LARGE SCALE GENOMIC DNA]</scope>
    <source>
        <strain evidence="1 2">WYEC 108</strain>
    </source>
</reference>
<proteinExistence type="predicted"/>
<dbReference type="AlphaFoldDB" id="A0A3Q9KBH4"/>
<dbReference type="Proteomes" id="UP000275579">
    <property type="component" value="Chromosome"/>
</dbReference>